<organism evidence="3 4">
    <name type="scientific">Nocardioides glacieisoli</name>
    <dbReference type="NCBI Taxonomy" id="1168730"/>
    <lineage>
        <taxon>Bacteria</taxon>
        <taxon>Bacillati</taxon>
        <taxon>Actinomycetota</taxon>
        <taxon>Actinomycetes</taxon>
        <taxon>Propionibacteriales</taxon>
        <taxon>Nocardioidaceae</taxon>
        <taxon>Nocardioides</taxon>
    </lineage>
</organism>
<dbReference type="PANTHER" id="PTHR47245">
    <property type="entry name" value="PEPTIDYLPROLYL ISOMERASE"/>
    <property type="match status" value="1"/>
</dbReference>
<evidence type="ECO:0000313" key="4">
    <source>
        <dbReference type="Proteomes" id="UP000291838"/>
    </source>
</evidence>
<sequence>MGMNHLMRTRSALGLVAAASLLVLSACGSSSDDASSDKDASASESPSASADAEAGSADGPDLSGIPDVVAEVNGEEVTKDEFVPLFEAAFQQATAEAQTSGQAPDEEQIKQQTAEDLVSTELLTQEAESRGLEVGDDEIDAELEEIAQQSQLASAEELLAAIAENGMSEDQARNQVEMQVLVEKLVEDEDGGTTPSEKELRAIYAQAKEQAAGQQGQKIPPYAQVRDQIAEQARTEQVGKVAQGLVEDLREDADITINL</sequence>
<feature type="region of interest" description="Disordered" evidence="1">
    <location>
        <begin position="28"/>
        <end position="73"/>
    </location>
</feature>
<dbReference type="Gene3D" id="1.10.4030.10">
    <property type="entry name" value="Porin chaperone SurA, peptide-binding domain"/>
    <property type="match status" value="1"/>
</dbReference>
<feature type="compositionally biased region" description="Low complexity" evidence="1">
    <location>
        <begin position="42"/>
        <end position="61"/>
    </location>
</feature>
<dbReference type="OrthoDB" id="4775280at2"/>
<evidence type="ECO:0000313" key="3">
    <source>
        <dbReference type="EMBL" id="RYB90239.1"/>
    </source>
</evidence>
<dbReference type="PANTHER" id="PTHR47245:SF2">
    <property type="entry name" value="PEPTIDYL-PROLYL CIS-TRANS ISOMERASE HP_0175-RELATED"/>
    <property type="match status" value="1"/>
</dbReference>
<name>A0A4Q2RR76_9ACTN</name>
<reference evidence="3 4" key="1">
    <citation type="submission" date="2019-01" db="EMBL/GenBank/DDBJ databases">
        <title>Novel species of Nocardioides.</title>
        <authorList>
            <person name="Liu Q."/>
            <person name="Xin Y.-H."/>
        </authorList>
    </citation>
    <scope>NUCLEOTIDE SEQUENCE [LARGE SCALE GENOMIC DNA]</scope>
    <source>
        <strain evidence="3 4">HLT3-15</strain>
    </source>
</reference>
<dbReference type="Pfam" id="PF13624">
    <property type="entry name" value="SurA_N_3"/>
    <property type="match status" value="1"/>
</dbReference>
<feature type="signal peptide" evidence="2">
    <location>
        <begin position="1"/>
        <end position="28"/>
    </location>
</feature>
<comment type="caution">
    <text evidence="3">The sequence shown here is derived from an EMBL/GenBank/DDBJ whole genome shotgun (WGS) entry which is preliminary data.</text>
</comment>
<evidence type="ECO:0008006" key="5">
    <source>
        <dbReference type="Google" id="ProtNLM"/>
    </source>
</evidence>
<evidence type="ECO:0000256" key="1">
    <source>
        <dbReference type="SAM" id="MobiDB-lite"/>
    </source>
</evidence>
<dbReference type="AlphaFoldDB" id="A0A4Q2RR76"/>
<keyword evidence="4" id="KW-1185">Reference proteome</keyword>
<dbReference type="SUPFAM" id="SSF109998">
    <property type="entry name" value="Triger factor/SurA peptide-binding domain-like"/>
    <property type="match status" value="1"/>
</dbReference>
<keyword evidence="2" id="KW-0732">Signal</keyword>
<dbReference type="InterPro" id="IPR027304">
    <property type="entry name" value="Trigger_fact/SurA_dom_sf"/>
</dbReference>
<dbReference type="InterPro" id="IPR050245">
    <property type="entry name" value="PrsA_foldase"/>
</dbReference>
<gene>
    <name evidence="3" type="ORF">EUA06_12710</name>
</gene>
<dbReference type="EMBL" id="SDWS01000005">
    <property type="protein sequence ID" value="RYB90239.1"/>
    <property type="molecule type" value="Genomic_DNA"/>
</dbReference>
<feature type="chain" id="PRO_5020319460" description="Peptidylprolyl isomerase" evidence="2">
    <location>
        <begin position="29"/>
        <end position="259"/>
    </location>
</feature>
<protein>
    <recommendedName>
        <fullName evidence="5">Peptidylprolyl isomerase</fullName>
    </recommendedName>
</protein>
<proteinExistence type="predicted"/>
<evidence type="ECO:0000256" key="2">
    <source>
        <dbReference type="SAM" id="SignalP"/>
    </source>
</evidence>
<accession>A0A4Q2RR76</accession>
<feature type="region of interest" description="Disordered" evidence="1">
    <location>
        <begin position="94"/>
        <end position="114"/>
    </location>
</feature>
<dbReference type="Proteomes" id="UP000291838">
    <property type="component" value="Unassembled WGS sequence"/>
</dbReference>